<dbReference type="EMBL" id="HBGS01032117">
    <property type="protein sequence ID" value="CAD9432739.1"/>
    <property type="molecule type" value="Transcribed_RNA"/>
</dbReference>
<name>A0A7S2CQM8_9STRA</name>
<sequence>MPGIFPLHLVPSTPCWTKGTLDAVYLSGGHDKERGREHLGLAVRELARVVRGGGVVVSVSAACVDPVQAVFGEEPDVWRVLRDGGVFTTEDGYASINVDGTILAWERIPSFL</sequence>
<gene>
    <name evidence="1" type="ORF">DSPE1174_LOCUS16463</name>
</gene>
<reference evidence="1" key="1">
    <citation type="submission" date="2021-01" db="EMBL/GenBank/DDBJ databases">
        <authorList>
            <person name="Corre E."/>
            <person name="Pelletier E."/>
            <person name="Niang G."/>
            <person name="Scheremetjew M."/>
            <person name="Finn R."/>
            <person name="Kale V."/>
            <person name="Holt S."/>
            <person name="Cochrane G."/>
            <person name="Meng A."/>
            <person name="Brown T."/>
            <person name="Cohen L."/>
        </authorList>
    </citation>
    <scope>NUCLEOTIDE SEQUENCE</scope>
    <source>
        <strain evidence="1">CCMP1381</strain>
    </source>
</reference>
<dbReference type="AlphaFoldDB" id="A0A7S2CQM8"/>
<accession>A0A7S2CQM8</accession>
<protein>
    <submittedName>
        <fullName evidence="1">Uncharacterized protein</fullName>
    </submittedName>
</protein>
<proteinExistence type="predicted"/>
<evidence type="ECO:0000313" key="1">
    <source>
        <dbReference type="EMBL" id="CAD9432739.1"/>
    </source>
</evidence>
<organism evidence="1">
    <name type="scientific">Octactis speculum</name>
    <dbReference type="NCBI Taxonomy" id="3111310"/>
    <lineage>
        <taxon>Eukaryota</taxon>
        <taxon>Sar</taxon>
        <taxon>Stramenopiles</taxon>
        <taxon>Ochrophyta</taxon>
        <taxon>Dictyochophyceae</taxon>
        <taxon>Dictyochales</taxon>
        <taxon>Dictyochaceae</taxon>
        <taxon>Octactis</taxon>
    </lineage>
</organism>